<accession>A0A517Q518</accession>
<proteinExistence type="predicted"/>
<name>A0A517Q518_9PLAN</name>
<dbReference type="Proteomes" id="UP000315647">
    <property type="component" value="Chromosome"/>
</dbReference>
<organism evidence="1 2">
    <name type="scientific">Gimesia panareensis</name>
    <dbReference type="NCBI Taxonomy" id="2527978"/>
    <lineage>
        <taxon>Bacteria</taxon>
        <taxon>Pseudomonadati</taxon>
        <taxon>Planctomycetota</taxon>
        <taxon>Planctomycetia</taxon>
        <taxon>Planctomycetales</taxon>
        <taxon>Planctomycetaceae</taxon>
        <taxon>Gimesia</taxon>
    </lineage>
</organism>
<gene>
    <name evidence="1" type="ORF">Enr10x_20430</name>
</gene>
<keyword evidence="2" id="KW-1185">Reference proteome</keyword>
<dbReference type="EMBL" id="CP037421">
    <property type="protein sequence ID" value="QDT26733.1"/>
    <property type="molecule type" value="Genomic_DNA"/>
</dbReference>
<sequence>MLSFFRSIYLTRKYRSQLQECEERVLDECFAGMERGWTFLDGMTAILTVFLYGKVVREENGRLFVRFSFHLKDKGFVEAHGIVDCVYENGVVTEIRQRGKYC</sequence>
<protein>
    <submittedName>
        <fullName evidence="1">Uncharacterized protein</fullName>
    </submittedName>
</protein>
<evidence type="ECO:0000313" key="1">
    <source>
        <dbReference type="EMBL" id="QDT26733.1"/>
    </source>
</evidence>
<reference evidence="1 2" key="1">
    <citation type="submission" date="2019-03" db="EMBL/GenBank/DDBJ databases">
        <title>Deep-cultivation of Planctomycetes and their phenomic and genomic characterization uncovers novel biology.</title>
        <authorList>
            <person name="Wiegand S."/>
            <person name="Jogler M."/>
            <person name="Boedeker C."/>
            <person name="Pinto D."/>
            <person name="Vollmers J."/>
            <person name="Rivas-Marin E."/>
            <person name="Kohn T."/>
            <person name="Peeters S.H."/>
            <person name="Heuer A."/>
            <person name="Rast P."/>
            <person name="Oberbeckmann S."/>
            <person name="Bunk B."/>
            <person name="Jeske O."/>
            <person name="Meyerdierks A."/>
            <person name="Storesund J.E."/>
            <person name="Kallscheuer N."/>
            <person name="Luecker S."/>
            <person name="Lage O.M."/>
            <person name="Pohl T."/>
            <person name="Merkel B.J."/>
            <person name="Hornburger P."/>
            <person name="Mueller R.-W."/>
            <person name="Bruemmer F."/>
            <person name="Labrenz M."/>
            <person name="Spormann A.M."/>
            <person name="Op den Camp H."/>
            <person name="Overmann J."/>
            <person name="Amann R."/>
            <person name="Jetten M.S.M."/>
            <person name="Mascher T."/>
            <person name="Medema M.H."/>
            <person name="Devos D.P."/>
            <person name="Kaster A.-K."/>
            <person name="Ovreas L."/>
            <person name="Rohde M."/>
            <person name="Galperin M.Y."/>
            <person name="Jogler C."/>
        </authorList>
    </citation>
    <scope>NUCLEOTIDE SEQUENCE [LARGE SCALE GENOMIC DNA]</scope>
    <source>
        <strain evidence="1 2">Enr10</strain>
    </source>
</reference>
<dbReference type="RefSeq" id="WP_145448916.1">
    <property type="nucleotide sequence ID" value="NZ_CP037421.1"/>
</dbReference>
<dbReference type="AlphaFoldDB" id="A0A517Q518"/>
<evidence type="ECO:0000313" key="2">
    <source>
        <dbReference type="Proteomes" id="UP000315647"/>
    </source>
</evidence>